<evidence type="ECO:0000313" key="5">
    <source>
        <dbReference type="EMBL" id="MBE9375237.1"/>
    </source>
</evidence>
<dbReference type="InterPro" id="IPR000873">
    <property type="entry name" value="AMP-dep_synth/lig_dom"/>
</dbReference>
<dbReference type="Pfam" id="PF00501">
    <property type="entry name" value="AMP-binding"/>
    <property type="match status" value="1"/>
</dbReference>
<dbReference type="RefSeq" id="WP_193928682.1">
    <property type="nucleotide sequence ID" value="NZ_JADEYC010000019.1"/>
</dbReference>
<evidence type="ECO:0000259" key="4">
    <source>
        <dbReference type="Pfam" id="PF13193"/>
    </source>
</evidence>
<dbReference type="Pfam" id="PF13193">
    <property type="entry name" value="AMP-binding_C"/>
    <property type="match status" value="1"/>
</dbReference>
<dbReference type="PANTHER" id="PTHR43767">
    <property type="entry name" value="LONG-CHAIN-FATTY-ACID--COA LIGASE"/>
    <property type="match status" value="1"/>
</dbReference>
<protein>
    <submittedName>
        <fullName evidence="5">AMP-binding protein</fullName>
    </submittedName>
</protein>
<dbReference type="InterPro" id="IPR050237">
    <property type="entry name" value="ATP-dep_AMP-bd_enzyme"/>
</dbReference>
<dbReference type="InterPro" id="IPR042099">
    <property type="entry name" value="ANL_N_sf"/>
</dbReference>
<feature type="domain" description="AMP-dependent synthetase/ligase" evidence="3">
    <location>
        <begin position="32"/>
        <end position="416"/>
    </location>
</feature>
<dbReference type="GO" id="GO:0016878">
    <property type="term" value="F:acid-thiol ligase activity"/>
    <property type="evidence" value="ECO:0007669"/>
    <property type="project" value="UniProtKB-ARBA"/>
</dbReference>
<dbReference type="EMBL" id="JADEYC010000019">
    <property type="protein sequence ID" value="MBE9375237.1"/>
    <property type="molecule type" value="Genomic_DNA"/>
</dbReference>
<proteinExistence type="inferred from homology"/>
<dbReference type="InterPro" id="IPR045851">
    <property type="entry name" value="AMP-bd_C_sf"/>
</dbReference>
<sequence>MSIYDERPWLAHYDPGVPADLDPGFTDVLQMFADSVARAPHAEVLRYFDGRISAAELDRLADAFACALLDNGIRAGDRVGLYLQNVPQFVIAILGTWKAGCVAVAINPMNKHRELAGLLHDSGASALVCLETLYRDVAAEVLPETDVRWTVTTSELDHQSRDDPRAFGAVRRIPGLPTADMARLLEEYRGRRPPPVRFAPDDVAVLTYTSGTTGPPKGAMNTHRNVVVNAHVYRDWIGLDGGDVILGVAPLFHITGLIGHIGLSLLLPAPLVLTHRFHPGLTAETVREHGVTFTVGAITVFIALLNDPEVRAQDLAGLRKVYSGGAPIPPSTADAFEQHFGAYIHNTYGLTETSSPATDVPLRARAPVDPASGALSVGVPVCSTVMRVVDERGADLPAGRIGEIVVQGPQVVPGYWNKPEETAAALPGGALRTGDVGYMDESGWFYLVDRKKDQINAGGYKVWPREVEDVLYEHPAVREAAVVGVADDYRGETVQAFVSLRPGRTASAEELIEFCRGRMAAYKYPRLVEIRDELPKTLTGKLLRRALRGT</sequence>
<feature type="domain" description="AMP-binding enzyme C-terminal" evidence="4">
    <location>
        <begin position="466"/>
        <end position="541"/>
    </location>
</feature>
<dbReference type="AlphaFoldDB" id="A0A929BCZ3"/>
<dbReference type="Gene3D" id="3.40.50.12780">
    <property type="entry name" value="N-terminal domain of ligase-like"/>
    <property type="match status" value="1"/>
</dbReference>
<dbReference type="PROSITE" id="PS00455">
    <property type="entry name" value="AMP_BINDING"/>
    <property type="match status" value="1"/>
</dbReference>
<accession>A0A929BCZ3</accession>
<organism evidence="5 6">
    <name type="scientific">Saccharopolyspora montiporae</name>
    <dbReference type="NCBI Taxonomy" id="2781240"/>
    <lineage>
        <taxon>Bacteria</taxon>
        <taxon>Bacillati</taxon>
        <taxon>Actinomycetota</taxon>
        <taxon>Actinomycetes</taxon>
        <taxon>Pseudonocardiales</taxon>
        <taxon>Pseudonocardiaceae</taxon>
        <taxon>Saccharopolyspora</taxon>
    </lineage>
</organism>
<evidence type="ECO:0000256" key="2">
    <source>
        <dbReference type="ARBA" id="ARBA00022598"/>
    </source>
</evidence>
<keyword evidence="6" id="KW-1185">Reference proteome</keyword>
<comment type="caution">
    <text evidence="5">The sequence shown here is derived from an EMBL/GenBank/DDBJ whole genome shotgun (WGS) entry which is preliminary data.</text>
</comment>
<evidence type="ECO:0000313" key="6">
    <source>
        <dbReference type="Proteomes" id="UP000598360"/>
    </source>
</evidence>
<evidence type="ECO:0000256" key="1">
    <source>
        <dbReference type="ARBA" id="ARBA00006432"/>
    </source>
</evidence>
<evidence type="ECO:0000259" key="3">
    <source>
        <dbReference type="Pfam" id="PF00501"/>
    </source>
</evidence>
<comment type="similarity">
    <text evidence="1">Belongs to the ATP-dependent AMP-binding enzyme family.</text>
</comment>
<dbReference type="Gene3D" id="3.30.300.30">
    <property type="match status" value="1"/>
</dbReference>
<dbReference type="InterPro" id="IPR025110">
    <property type="entry name" value="AMP-bd_C"/>
</dbReference>
<name>A0A929BCZ3_9PSEU</name>
<dbReference type="SUPFAM" id="SSF56801">
    <property type="entry name" value="Acetyl-CoA synthetase-like"/>
    <property type="match status" value="1"/>
</dbReference>
<dbReference type="PANTHER" id="PTHR43767:SF1">
    <property type="entry name" value="NONRIBOSOMAL PEPTIDE SYNTHASE PES1 (EUROFUNG)-RELATED"/>
    <property type="match status" value="1"/>
</dbReference>
<dbReference type="InterPro" id="IPR020845">
    <property type="entry name" value="AMP-binding_CS"/>
</dbReference>
<gene>
    <name evidence="5" type="ORF">IQ251_12365</name>
</gene>
<keyword evidence="2" id="KW-0436">Ligase</keyword>
<dbReference type="FunFam" id="3.30.300.30:FF:000008">
    <property type="entry name" value="2,3-dihydroxybenzoate-AMP ligase"/>
    <property type="match status" value="1"/>
</dbReference>
<dbReference type="Proteomes" id="UP000598360">
    <property type="component" value="Unassembled WGS sequence"/>
</dbReference>
<reference evidence="5" key="1">
    <citation type="submission" date="2020-10" db="EMBL/GenBank/DDBJ databases">
        <title>Diversity and distribution of actinomycetes associated with coral in the coast of Hainan.</title>
        <authorList>
            <person name="Li F."/>
        </authorList>
    </citation>
    <scope>NUCLEOTIDE SEQUENCE</scope>
    <source>
        <strain evidence="5">HNM0983</strain>
    </source>
</reference>